<protein>
    <submittedName>
        <fullName evidence="1">Uncharacterized protein</fullName>
    </submittedName>
</protein>
<dbReference type="OrthoDB" id="6775559at2759"/>
<dbReference type="AlphaFoldDB" id="A0A4Y2E029"/>
<dbReference type="Proteomes" id="UP000499080">
    <property type="component" value="Unassembled WGS sequence"/>
</dbReference>
<proteinExistence type="predicted"/>
<dbReference type="EMBL" id="BGPR01000457">
    <property type="protein sequence ID" value="GBM21254.1"/>
    <property type="molecule type" value="Genomic_DNA"/>
</dbReference>
<evidence type="ECO:0000313" key="1">
    <source>
        <dbReference type="EMBL" id="GBM21254.1"/>
    </source>
</evidence>
<evidence type="ECO:0000313" key="2">
    <source>
        <dbReference type="Proteomes" id="UP000499080"/>
    </source>
</evidence>
<accession>A0A4Y2E029</accession>
<comment type="caution">
    <text evidence="1">The sequence shown here is derived from an EMBL/GenBank/DDBJ whole genome shotgun (WGS) entry which is preliminary data.</text>
</comment>
<reference evidence="1 2" key="1">
    <citation type="journal article" date="2019" name="Sci. Rep.">
        <title>Orb-weaving spider Araneus ventricosus genome elucidates the spidroin gene catalogue.</title>
        <authorList>
            <person name="Kono N."/>
            <person name="Nakamura H."/>
            <person name="Ohtoshi R."/>
            <person name="Moran D.A.P."/>
            <person name="Shinohara A."/>
            <person name="Yoshida Y."/>
            <person name="Fujiwara M."/>
            <person name="Mori M."/>
            <person name="Tomita M."/>
            <person name="Arakawa K."/>
        </authorList>
    </citation>
    <scope>NUCLEOTIDE SEQUENCE [LARGE SCALE GENOMIC DNA]</scope>
</reference>
<name>A0A4Y2E029_ARAVE</name>
<sequence>MRLKNHWVLEAPSKVFHNFKELRKIPINWVMYQLKKFLHIRRYSTCKAYGHAANSKECKFATPFVDVADSDATPETAKITNSTALTVLKGADFEALTTKFGTEP</sequence>
<gene>
    <name evidence="1" type="ORF">AVEN_149846_1</name>
</gene>
<organism evidence="1 2">
    <name type="scientific">Araneus ventricosus</name>
    <name type="common">Orbweaver spider</name>
    <name type="synonym">Epeira ventricosa</name>
    <dbReference type="NCBI Taxonomy" id="182803"/>
    <lineage>
        <taxon>Eukaryota</taxon>
        <taxon>Metazoa</taxon>
        <taxon>Ecdysozoa</taxon>
        <taxon>Arthropoda</taxon>
        <taxon>Chelicerata</taxon>
        <taxon>Arachnida</taxon>
        <taxon>Araneae</taxon>
        <taxon>Araneomorphae</taxon>
        <taxon>Entelegynae</taxon>
        <taxon>Araneoidea</taxon>
        <taxon>Araneidae</taxon>
        <taxon>Araneus</taxon>
    </lineage>
</organism>
<keyword evidence="2" id="KW-1185">Reference proteome</keyword>